<dbReference type="InterPro" id="IPR011761">
    <property type="entry name" value="ATP-grasp"/>
</dbReference>
<comment type="caution">
    <text evidence="6">The sequence shown here is derived from an EMBL/GenBank/DDBJ whole genome shotgun (WGS) entry which is preliminary data.</text>
</comment>
<dbReference type="InterPro" id="IPR052032">
    <property type="entry name" value="ATP-dep_AA_Ligase"/>
</dbReference>
<evidence type="ECO:0000256" key="3">
    <source>
        <dbReference type="ARBA" id="ARBA00022840"/>
    </source>
</evidence>
<dbReference type="Gene3D" id="3.30.1490.20">
    <property type="entry name" value="ATP-grasp fold, A domain"/>
    <property type="match status" value="1"/>
</dbReference>
<organism evidence="6 7">
    <name type="scientific">Marinicella litoralis</name>
    <dbReference type="NCBI Taxonomy" id="644220"/>
    <lineage>
        <taxon>Bacteria</taxon>
        <taxon>Pseudomonadati</taxon>
        <taxon>Pseudomonadota</taxon>
        <taxon>Gammaproteobacteria</taxon>
        <taxon>Lysobacterales</taxon>
        <taxon>Marinicellaceae</taxon>
        <taxon>Marinicella</taxon>
    </lineage>
</organism>
<evidence type="ECO:0000256" key="2">
    <source>
        <dbReference type="ARBA" id="ARBA00022741"/>
    </source>
</evidence>
<dbReference type="InterPro" id="IPR013651">
    <property type="entry name" value="ATP-grasp_RimK-type"/>
</dbReference>
<evidence type="ECO:0000313" key="6">
    <source>
        <dbReference type="EMBL" id="TDR20710.1"/>
    </source>
</evidence>
<feature type="domain" description="ATP-grasp" evidence="5">
    <location>
        <begin position="112"/>
        <end position="295"/>
    </location>
</feature>
<dbReference type="RefSeq" id="WP_099018540.1">
    <property type="nucleotide sequence ID" value="NZ_NIHB01000001.1"/>
</dbReference>
<dbReference type="SUPFAM" id="SSF56059">
    <property type="entry name" value="Glutathione synthetase ATP-binding domain-like"/>
    <property type="match status" value="1"/>
</dbReference>
<evidence type="ECO:0000259" key="5">
    <source>
        <dbReference type="PROSITE" id="PS50975"/>
    </source>
</evidence>
<dbReference type="PROSITE" id="PS50975">
    <property type="entry name" value="ATP_GRASP"/>
    <property type="match status" value="1"/>
</dbReference>
<dbReference type="GO" id="GO:0046872">
    <property type="term" value="F:metal ion binding"/>
    <property type="evidence" value="ECO:0007669"/>
    <property type="project" value="InterPro"/>
</dbReference>
<dbReference type="AlphaFoldDB" id="A0A4R6XR46"/>
<evidence type="ECO:0000256" key="4">
    <source>
        <dbReference type="PROSITE-ProRule" id="PRU00409"/>
    </source>
</evidence>
<dbReference type="Proteomes" id="UP000295724">
    <property type="component" value="Unassembled WGS sequence"/>
</dbReference>
<dbReference type="InterPro" id="IPR013815">
    <property type="entry name" value="ATP_grasp_subdomain_1"/>
</dbReference>
<dbReference type="Gene3D" id="3.30.470.20">
    <property type="entry name" value="ATP-grasp fold, B domain"/>
    <property type="match status" value="1"/>
</dbReference>
<dbReference type="PANTHER" id="PTHR43585">
    <property type="entry name" value="FUMIPYRROLE BIOSYNTHESIS PROTEIN C"/>
    <property type="match status" value="1"/>
</dbReference>
<evidence type="ECO:0000256" key="1">
    <source>
        <dbReference type="ARBA" id="ARBA00022598"/>
    </source>
</evidence>
<dbReference type="EMBL" id="SNZB01000003">
    <property type="protein sequence ID" value="TDR20710.1"/>
    <property type="molecule type" value="Genomic_DNA"/>
</dbReference>
<accession>A0A4R6XR46</accession>
<keyword evidence="2 4" id="KW-0547">Nucleotide-binding</keyword>
<dbReference type="GO" id="GO:0005524">
    <property type="term" value="F:ATP binding"/>
    <property type="evidence" value="ECO:0007669"/>
    <property type="project" value="UniProtKB-UniRule"/>
</dbReference>
<reference evidence="6 7" key="1">
    <citation type="submission" date="2019-03" db="EMBL/GenBank/DDBJ databases">
        <title>Genomic Encyclopedia of Type Strains, Phase IV (KMG-IV): sequencing the most valuable type-strain genomes for metagenomic binning, comparative biology and taxonomic classification.</title>
        <authorList>
            <person name="Goeker M."/>
        </authorList>
    </citation>
    <scope>NUCLEOTIDE SEQUENCE [LARGE SCALE GENOMIC DNA]</scope>
    <source>
        <strain evidence="6 7">DSM 25488</strain>
    </source>
</reference>
<keyword evidence="3 4" id="KW-0067">ATP-binding</keyword>
<sequence>MSHYILITGYRQQLAKAICELGIPYAVVTEKPLKNTPTGVDEVIVAPFSEISKAQDEAGLKAMGVSLKQTPTHVIAGTEAGVFPAAVLRRIYLARRSTKSLLIRCTDKMAMKKYLRSHQIPMAGFVTHSKELTADELVIELGLPVVVKDRKNSGGRNVVIAKTVDELQTLLAPQRLYEQFVDAAEGSIESFVVGGEIIFSNLTEYHTNKVSNIVPAGYTSTEKARIEALNVQVIKALNIKWGLTHLEYYRNKGQLQAKGDLFGEVALRPPGGYIMELIKRAYDFDPWAVFVKVELGLPVAELPAVAKRVCGTVLLHPGAGIVSKVSLPTTEDFPTLAKVTIKVKQGDHIEPRQGVGEDVGYCIFSAEKYTEVRQDIDKMCQATPVQIDH</sequence>
<dbReference type="GO" id="GO:0016874">
    <property type="term" value="F:ligase activity"/>
    <property type="evidence" value="ECO:0007669"/>
    <property type="project" value="UniProtKB-KW"/>
</dbReference>
<keyword evidence="7" id="KW-1185">Reference proteome</keyword>
<gene>
    <name evidence="6" type="ORF">C8D91_1688</name>
</gene>
<evidence type="ECO:0000313" key="7">
    <source>
        <dbReference type="Proteomes" id="UP000295724"/>
    </source>
</evidence>
<keyword evidence="1" id="KW-0436">Ligase</keyword>
<proteinExistence type="predicted"/>
<protein>
    <submittedName>
        <fullName evidence="6">RimK-like ATP-grasp domain-containing protein</fullName>
    </submittedName>
</protein>
<dbReference type="PANTHER" id="PTHR43585:SF2">
    <property type="entry name" value="ATP-GRASP ENZYME FSQD"/>
    <property type="match status" value="1"/>
</dbReference>
<name>A0A4R6XR46_9GAMM</name>
<dbReference type="Pfam" id="PF08443">
    <property type="entry name" value="RimK"/>
    <property type="match status" value="1"/>
</dbReference>